<organism evidence="2 3">
    <name type="scientific">Chondrus crispus</name>
    <name type="common">Carrageen Irish moss</name>
    <name type="synonym">Polymorpha crispa</name>
    <dbReference type="NCBI Taxonomy" id="2769"/>
    <lineage>
        <taxon>Eukaryota</taxon>
        <taxon>Rhodophyta</taxon>
        <taxon>Florideophyceae</taxon>
        <taxon>Rhodymeniophycidae</taxon>
        <taxon>Gigartinales</taxon>
        <taxon>Gigartinaceae</taxon>
        <taxon>Chondrus</taxon>
    </lineage>
</organism>
<dbReference type="OrthoDB" id="662868at2759"/>
<evidence type="ECO:0000313" key="2">
    <source>
        <dbReference type="EMBL" id="CDF36216.1"/>
    </source>
</evidence>
<dbReference type="PANTHER" id="PTHR11439:SF483">
    <property type="entry name" value="PEPTIDE SYNTHASE GLIP-LIKE, PUTATIVE (AFU_ORTHOLOGUE AFUA_3G12920)-RELATED"/>
    <property type="match status" value="1"/>
</dbReference>
<proteinExistence type="predicted"/>
<dbReference type="CDD" id="cd09272">
    <property type="entry name" value="RNase_HI_RT_Ty1"/>
    <property type="match status" value="1"/>
</dbReference>
<gene>
    <name evidence="2" type="ORF">CHC_T00004607001</name>
</gene>
<protein>
    <submittedName>
        <fullName evidence="2">Uncharacterized protein</fullName>
    </submittedName>
</protein>
<dbReference type="GeneID" id="17323747"/>
<evidence type="ECO:0000256" key="1">
    <source>
        <dbReference type="SAM" id="MobiDB-lite"/>
    </source>
</evidence>
<dbReference type="EMBL" id="HG001766">
    <property type="protein sequence ID" value="CDF36216.1"/>
    <property type="molecule type" value="Genomic_DNA"/>
</dbReference>
<dbReference type="AlphaFoldDB" id="R7QFI9"/>
<dbReference type="PhylomeDB" id="R7QFI9"/>
<dbReference type="KEGG" id="ccp:CHC_T00004607001"/>
<dbReference type="STRING" id="2769.R7QFI9"/>
<name>R7QFI9_CHOCR</name>
<sequence>MLLKGETSKLHPIHTYTDTDLAGDDNDRKSSSGAVHLFNGAPIAWSSGKQSLKALSTCEAEYIAPTTALQTTQWLRRILSEAQLLPNTPTPIFVDNKAAIAVAKSVASTRKRKFIGLRHHFLREHIKNATIKVIHVPSKSMLADLLTKPMGKQTFLPLKTALSILPLPAAKRQKNIPSPQTKHAPEQEACQDAQKSERKQMFRRIPPATSVRTQPVHVDRWTRRTPPAAATAGSILGIG</sequence>
<reference evidence="3" key="1">
    <citation type="journal article" date="2013" name="Proc. Natl. Acad. Sci. U.S.A.">
        <title>Genome structure and metabolic features in the red seaweed Chondrus crispus shed light on evolution of the Archaeplastida.</title>
        <authorList>
            <person name="Collen J."/>
            <person name="Porcel B."/>
            <person name="Carre W."/>
            <person name="Ball S.G."/>
            <person name="Chaparro C."/>
            <person name="Tonon T."/>
            <person name="Barbeyron T."/>
            <person name="Michel G."/>
            <person name="Noel B."/>
            <person name="Valentin K."/>
            <person name="Elias M."/>
            <person name="Artiguenave F."/>
            <person name="Arun A."/>
            <person name="Aury J.M."/>
            <person name="Barbosa-Neto J.F."/>
            <person name="Bothwell J.H."/>
            <person name="Bouget F.Y."/>
            <person name="Brillet L."/>
            <person name="Cabello-Hurtado F."/>
            <person name="Capella-Gutierrez S."/>
            <person name="Charrier B."/>
            <person name="Cladiere L."/>
            <person name="Cock J.M."/>
            <person name="Coelho S.M."/>
            <person name="Colleoni C."/>
            <person name="Czjzek M."/>
            <person name="Da Silva C."/>
            <person name="Delage L."/>
            <person name="Denoeud F."/>
            <person name="Deschamps P."/>
            <person name="Dittami S.M."/>
            <person name="Gabaldon T."/>
            <person name="Gachon C.M."/>
            <person name="Groisillier A."/>
            <person name="Herve C."/>
            <person name="Jabbari K."/>
            <person name="Katinka M."/>
            <person name="Kloareg B."/>
            <person name="Kowalczyk N."/>
            <person name="Labadie K."/>
            <person name="Leblanc C."/>
            <person name="Lopez P.J."/>
            <person name="McLachlan D.H."/>
            <person name="Meslet-Cladiere L."/>
            <person name="Moustafa A."/>
            <person name="Nehr Z."/>
            <person name="Nyvall Collen P."/>
            <person name="Panaud O."/>
            <person name="Partensky F."/>
            <person name="Poulain J."/>
            <person name="Rensing S.A."/>
            <person name="Rousvoal S."/>
            <person name="Samson G."/>
            <person name="Symeonidi A."/>
            <person name="Weissenbach J."/>
            <person name="Zambounis A."/>
            <person name="Wincker P."/>
            <person name="Boyen C."/>
        </authorList>
    </citation>
    <scope>NUCLEOTIDE SEQUENCE [LARGE SCALE GENOMIC DNA]</scope>
    <source>
        <strain evidence="3">cv. Stackhouse</strain>
    </source>
</reference>
<evidence type="ECO:0000313" key="3">
    <source>
        <dbReference type="Proteomes" id="UP000012073"/>
    </source>
</evidence>
<keyword evidence="3" id="KW-1185">Reference proteome</keyword>
<dbReference type="Gramene" id="CDF36216">
    <property type="protein sequence ID" value="CDF36216"/>
    <property type="gene ID" value="CHC_T00004607001"/>
</dbReference>
<accession>R7QFI9</accession>
<feature type="region of interest" description="Disordered" evidence="1">
    <location>
        <begin position="174"/>
        <end position="198"/>
    </location>
</feature>
<dbReference type="PANTHER" id="PTHR11439">
    <property type="entry name" value="GAG-POL-RELATED RETROTRANSPOSON"/>
    <property type="match status" value="1"/>
</dbReference>
<dbReference type="RefSeq" id="XP_005716035.1">
    <property type="nucleotide sequence ID" value="XM_005715978.1"/>
</dbReference>
<dbReference type="Proteomes" id="UP000012073">
    <property type="component" value="Unassembled WGS sequence"/>
</dbReference>